<evidence type="ECO:0000256" key="2">
    <source>
        <dbReference type="ARBA" id="ARBA00007375"/>
    </source>
</evidence>
<comment type="similarity">
    <text evidence="2">Belongs to the TMEM86 family.</text>
</comment>
<organism evidence="10 11">
    <name type="scientific">Triplophysa tibetana</name>
    <dbReference type="NCBI Taxonomy" id="1572043"/>
    <lineage>
        <taxon>Eukaryota</taxon>
        <taxon>Metazoa</taxon>
        <taxon>Chordata</taxon>
        <taxon>Craniata</taxon>
        <taxon>Vertebrata</taxon>
        <taxon>Euteleostomi</taxon>
        <taxon>Actinopterygii</taxon>
        <taxon>Neopterygii</taxon>
        <taxon>Teleostei</taxon>
        <taxon>Ostariophysi</taxon>
        <taxon>Cypriniformes</taxon>
        <taxon>Nemacheilidae</taxon>
        <taxon>Triplophysa</taxon>
    </lineage>
</organism>
<comment type="catalytic activity">
    <reaction evidence="8">
        <text>a 1-O-(1Z-alkenyl)-sn-glycero-3-phosphocholine + H2O = a 2,3-saturated aldehyde + sn-glycerol 3-phosphocholine</text>
        <dbReference type="Rhea" id="RHEA:22544"/>
        <dbReference type="ChEBI" id="CHEBI:15377"/>
        <dbReference type="ChEBI" id="CHEBI:16870"/>
        <dbReference type="ChEBI" id="CHEBI:73359"/>
        <dbReference type="ChEBI" id="CHEBI:77287"/>
        <dbReference type="EC" id="3.3.2.2"/>
    </reaction>
</comment>
<dbReference type="PANTHER" id="PTHR31885">
    <property type="entry name" value="GH04784P"/>
    <property type="match status" value="1"/>
</dbReference>
<dbReference type="AlphaFoldDB" id="A0A5A9N917"/>
<evidence type="ECO:0000256" key="7">
    <source>
        <dbReference type="ARBA" id="ARBA00049458"/>
    </source>
</evidence>
<dbReference type="GO" id="GO:0016020">
    <property type="term" value="C:membrane"/>
    <property type="evidence" value="ECO:0007669"/>
    <property type="project" value="UniProtKB-SubCell"/>
</dbReference>
<comment type="subcellular location">
    <subcellularLocation>
        <location evidence="1">Membrane</location>
        <topology evidence="1">Multi-pass membrane protein</topology>
    </subcellularLocation>
</comment>
<evidence type="ECO:0000256" key="6">
    <source>
        <dbReference type="ARBA" id="ARBA00035673"/>
    </source>
</evidence>
<keyword evidence="4 9" id="KW-1133">Transmembrane helix</keyword>
<feature type="transmembrane region" description="Helical" evidence="9">
    <location>
        <begin position="21"/>
        <end position="40"/>
    </location>
</feature>
<evidence type="ECO:0000256" key="3">
    <source>
        <dbReference type="ARBA" id="ARBA00022692"/>
    </source>
</evidence>
<keyword evidence="11" id="KW-1185">Reference proteome</keyword>
<comment type="catalytic activity">
    <reaction evidence="7">
        <text>a 1-O-(1Z-alkenyl)-sn-glycero-3-phosphoethanolamine + H2O = a 2,3-saturated aldehyde + sn-glycero-3-phosphoethanolamine</text>
        <dbReference type="Rhea" id="RHEA:16905"/>
        <dbReference type="ChEBI" id="CHEBI:15377"/>
        <dbReference type="ChEBI" id="CHEBI:73359"/>
        <dbReference type="ChEBI" id="CHEBI:77288"/>
        <dbReference type="ChEBI" id="CHEBI:143890"/>
        <dbReference type="EC" id="3.3.2.2"/>
    </reaction>
</comment>
<name>A0A5A9N917_9TELE</name>
<dbReference type="PANTHER" id="PTHR31885:SF11">
    <property type="entry name" value="TRANSMEMBRANE PROTEIN 86B"/>
    <property type="match status" value="1"/>
</dbReference>
<evidence type="ECO:0000313" key="10">
    <source>
        <dbReference type="EMBL" id="KAA0705843.1"/>
    </source>
</evidence>
<dbReference type="Proteomes" id="UP000324632">
    <property type="component" value="Chromosome 21"/>
</dbReference>
<sequence length="240" mass="26545">MDILETSEYDRRQRRNTTCVVFLYLLPFFASCTIYFYLWIPDSAPSLMAAGIKAAPVLSLALLVFIYNGGWSLLGVAGGLLLSAGGDCCLIWPQLFIPGMGCFALAHMLYAVTFLSSRYSKTSTSSSVFILNFLLWSIGGGIYVYLVPFLQLDPDADVLVPAIGGYVLLIVIMATMATRTRRSLLIMGSVIFMASDLTIALTKFNVVDLEYKKHVIMITYYLAQLMIALGDVKAWMEADF</sequence>
<dbReference type="EC" id="3.3.2.2" evidence="6"/>
<comment type="caution">
    <text evidence="10">The sequence shown here is derived from an EMBL/GenBank/DDBJ whole genome shotgun (WGS) entry which is preliminary data.</text>
</comment>
<gene>
    <name evidence="10" type="ORF">E1301_Tti004605</name>
</gene>
<feature type="transmembrane region" description="Helical" evidence="9">
    <location>
        <begin position="128"/>
        <end position="146"/>
    </location>
</feature>
<dbReference type="InterPro" id="IPR012506">
    <property type="entry name" value="TMEM86B-like"/>
</dbReference>
<evidence type="ECO:0000256" key="5">
    <source>
        <dbReference type="ARBA" id="ARBA00023136"/>
    </source>
</evidence>
<evidence type="ECO:0000256" key="4">
    <source>
        <dbReference type="ARBA" id="ARBA00022989"/>
    </source>
</evidence>
<reference evidence="10 11" key="1">
    <citation type="journal article" date="2019" name="Mol. Ecol. Resour.">
        <title>Chromosome-level genome assembly of Triplophysa tibetana, a fish adapted to the harsh high-altitude environment of the Tibetan Plateau.</title>
        <authorList>
            <person name="Yang X."/>
            <person name="Liu H."/>
            <person name="Ma Z."/>
            <person name="Zou Y."/>
            <person name="Zou M."/>
            <person name="Mao Y."/>
            <person name="Li X."/>
            <person name="Wang H."/>
            <person name="Chen T."/>
            <person name="Wang W."/>
            <person name="Yang R."/>
        </authorList>
    </citation>
    <scope>NUCLEOTIDE SEQUENCE [LARGE SCALE GENOMIC DNA]</scope>
    <source>
        <strain evidence="10">TTIB1903HZAU</strain>
        <tissue evidence="10">Muscle</tissue>
    </source>
</reference>
<evidence type="ECO:0000313" key="11">
    <source>
        <dbReference type="Proteomes" id="UP000324632"/>
    </source>
</evidence>
<feature type="transmembrane region" description="Helical" evidence="9">
    <location>
        <begin position="98"/>
        <end position="116"/>
    </location>
</feature>
<accession>A0A5A9N917</accession>
<dbReference type="EMBL" id="SOYY01000021">
    <property type="protein sequence ID" value="KAA0705843.1"/>
    <property type="molecule type" value="Genomic_DNA"/>
</dbReference>
<proteinExistence type="inferred from homology"/>
<evidence type="ECO:0000256" key="8">
    <source>
        <dbReference type="ARBA" id="ARBA00049560"/>
    </source>
</evidence>
<protein>
    <recommendedName>
        <fullName evidence="6">lysoplasmalogenase</fullName>
        <ecNumber evidence="6">3.3.2.2</ecNumber>
    </recommendedName>
</protein>
<evidence type="ECO:0000256" key="1">
    <source>
        <dbReference type="ARBA" id="ARBA00004141"/>
    </source>
</evidence>
<dbReference type="GO" id="GO:0047408">
    <property type="term" value="F:alkenylglycerophosphocholine hydrolase activity"/>
    <property type="evidence" value="ECO:0007669"/>
    <property type="project" value="UniProtKB-EC"/>
</dbReference>
<keyword evidence="5 9" id="KW-0472">Membrane</keyword>
<feature type="transmembrane region" description="Helical" evidence="9">
    <location>
        <begin position="158"/>
        <end position="177"/>
    </location>
</feature>
<feature type="transmembrane region" description="Helical" evidence="9">
    <location>
        <begin position="184"/>
        <end position="202"/>
    </location>
</feature>
<feature type="transmembrane region" description="Helical" evidence="9">
    <location>
        <begin position="214"/>
        <end position="232"/>
    </location>
</feature>
<evidence type="ECO:0000256" key="9">
    <source>
        <dbReference type="SAM" id="Phobius"/>
    </source>
</evidence>
<dbReference type="Pfam" id="PF07947">
    <property type="entry name" value="YhhN"/>
    <property type="match status" value="1"/>
</dbReference>
<dbReference type="OrthoDB" id="2133758at2759"/>
<keyword evidence="3 9" id="KW-0812">Transmembrane</keyword>